<evidence type="ECO:0000313" key="2">
    <source>
        <dbReference type="EMBL" id="CCA20694.1"/>
    </source>
</evidence>
<dbReference type="PANTHER" id="PTHR15907">
    <property type="entry name" value="DUF614 FAMILY PROTEIN-RELATED"/>
    <property type="match status" value="1"/>
</dbReference>
<dbReference type="AlphaFoldDB" id="F0WHH5"/>
<keyword evidence="1" id="KW-1133">Transmembrane helix</keyword>
<dbReference type="InterPro" id="IPR006461">
    <property type="entry name" value="PLAC_motif_containing"/>
</dbReference>
<reference evidence="2" key="2">
    <citation type="submission" date="2011-02" db="EMBL/GenBank/DDBJ databases">
        <authorList>
            <person name="MacLean D."/>
        </authorList>
    </citation>
    <scope>NUCLEOTIDE SEQUENCE</scope>
</reference>
<dbReference type="NCBIfam" id="TIGR01571">
    <property type="entry name" value="A_thal_Cys_rich"/>
    <property type="match status" value="1"/>
</dbReference>
<feature type="transmembrane region" description="Helical" evidence="1">
    <location>
        <begin position="70"/>
        <end position="90"/>
    </location>
</feature>
<gene>
    <name evidence="2" type="primary">AlNc14C101G6038</name>
    <name evidence="2" type="ORF">ALNC14_068370</name>
</gene>
<reference evidence="2" key="1">
    <citation type="journal article" date="2011" name="PLoS Biol.">
        <title>Gene gain and loss during evolution of obligate parasitism in the white rust pathogen of Arabidopsis thaliana.</title>
        <authorList>
            <person name="Kemen E."/>
            <person name="Gardiner A."/>
            <person name="Schultz-Larsen T."/>
            <person name="Kemen A.C."/>
            <person name="Balmuth A.L."/>
            <person name="Robert-Seilaniantz A."/>
            <person name="Bailey K."/>
            <person name="Holub E."/>
            <person name="Studholme D.J."/>
            <person name="Maclean D."/>
            <person name="Jones J.D."/>
        </authorList>
    </citation>
    <scope>NUCLEOTIDE SEQUENCE</scope>
</reference>
<evidence type="ECO:0000256" key="1">
    <source>
        <dbReference type="SAM" id="Phobius"/>
    </source>
</evidence>
<name>F0WHH5_9STRA</name>
<protein>
    <submittedName>
        <fullName evidence="2">Transmembrane protein putative</fullName>
    </submittedName>
</protein>
<organism evidence="2">
    <name type="scientific">Albugo laibachii Nc14</name>
    <dbReference type="NCBI Taxonomy" id="890382"/>
    <lineage>
        <taxon>Eukaryota</taxon>
        <taxon>Sar</taxon>
        <taxon>Stramenopiles</taxon>
        <taxon>Oomycota</taxon>
        <taxon>Peronosporomycetes</taxon>
        <taxon>Albuginales</taxon>
        <taxon>Albuginaceae</taxon>
        <taxon>Albugo</taxon>
    </lineage>
</organism>
<proteinExistence type="predicted"/>
<accession>F0WHH5</accession>
<sequence length="172" mass="18320">MQSSSSAQPQDVKIAVMSGNSLPGTDEHGIVTGRWKTGLFGFTESLIPNGFMSFCCPGISVAQISQRLGLLSYTQVIGMFGVVYLIALIAACTRSAFWDFLIIISVFALVLSLARLRTSIRKRYGIPGGPAKDAAFSICCGSCSIAQMASHVESYEPGSCKFGPPETLSYTS</sequence>
<dbReference type="HOGENOM" id="CLU_087144_0_1_1"/>
<keyword evidence="1 2" id="KW-0812">Transmembrane</keyword>
<dbReference type="EMBL" id="FR824146">
    <property type="protein sequence ID" value="CCA20694.1"/>
    <property type="molecule type" value="Genomic_DNA"/>
</dbReference>
<dbReference type="Pfam" id="PF04749">
    <property type="entry name" value="PLAC8"/>
    <property type="match status" value="1"/>
</dbReference>
<feature type="transmembrane region" description="Helical" evidence="1">
    <location>
        <begin position="96"/>
        <end position="114"/>
    </location>
</feature>
<keyword evidence="1" id="KW-0472">Membrane</keyword>